<accession>A0A8S1X8V6</accession>
<protein>
    <submittedName>
        <fullName evidence="1">Uncharacterized protein</fullName>
    </submittedName>
</protein>
<name>A0A8S1X8V6_9CILI</name>
<gene>
    <name evidence="1" type="ORF">PPENT_87.1.T1150083</name>
</gene>
<keyword evidence="2" id="KW-1185">Reference proteome</keyword>
<proteinExistence type="predicted"/>
<comment type="caution">
    <text evidence="1">The sequence shown here is derived from an EMBL/GenBank/DDBJ whole genome shotgun (WGS) entry which is preliminary data.</text>
</comment>
<evidence type="ECO:0000313" key="1">
    <source>
        <dbReference type="EMBL" id="CAD8197392.1"/>
    </source>
</evidence>
<organism evidence="1 2">
    <name type="scientific">Paramecium pentaurelia</name>
    <dbReference type="NCBI Taxonomy" id="43138"/>
    <lineage>
        <taxon>Eukaryota</taxon>
        <taxon>Sar</taxon>
        <taxon>Alveolata</taxon>
        <taxon>Ciliophora</taxon>
        <taxon>Intramacronucleata</taxon>
        <taxon>Oligohymenophorea</taxon>
        <taxon>Peniculida</taxon>
        <taxon>Parameciidae</taxon>
        <taxon>Paramecium</taxon>
    </lineage>
</organism>
<dbReference type="Proteomes" id="UP000689195">
    <property type="component" value="Unassembled WGS sequence"/>
</dbReference>
<reference evidence="1" key="1">
    <citation type="submission" date="2021-01" db="EMBL/GenBank/DDBJ databases">
        <authorList>
            <consortium name="Genoscope - CEA"/>
            <person name="William W."/>
        </authorList>
    </citation>
    <scope>NUCLEOTIDE SEQUENCE</scope>
</reference>
<dbReference type="OrthoDB" id="308067at2759"/>
<dbReference type="AlphaFoldDB" id="A0A8S1X8V6"/>
<evidence type="ECO:0000313" key="2">
    <source>
        <dbReference type="Proteomes" id="UP000689195"/>
    </source>
</evidence>
<dbReference type="EMBL" id="CAJJDO010000115">
    <property type="protein sequence ID" value="CAD8197392.1"/>
    <property type="molecule type" value="Genomic_DNA"/>
</dbReference>
<sequence>MNQQPFTIQNSIQYLQQYQGLLNYTQIKLTDENNNRYKYPVLTLNCDHTRFALNLETVLQSINQQGYFTCSCNNITIKHPRQLQKDIRWNSNEEINEIFDFGVVIHNYLFHQFLRAKKFDQVLQQNFVLQQIKILMDSQNSINISQILQRISKNNQNQIIFKVICLLDFVQINFPIRFIQCQHPECYDLASLLIYQQENSNNNSQNDQLKQFKCKQRQCKVKVDISTQEKIFQNIYLDKELLKLIKKELPTIYKYIYNPITLKIQQDDVIVDPQIDQIQKQEFKQQFSASDKDYQDYQKQVNTIAYTILQRTPGVQIEQNLRLHRYKLFQVLVMDQNIEQPARCVNCPISKVMNLKSIISNFQSQKRKYKQNIRPIKCVLCEKEYSFNVNISKIVYFDTNLFNAQEQGLLENVDQIIRYNGKKFMKEEFMSKQKLDLSDFKQYLQQSFQCQRFTFFNLYCNYNSRNIIKLPLILKNCPEQRIIEFESFYNRIEQIQTNDYEQKCLQFCDCYYCSNNRFSFKEFPFNVYFHEAFYLALIDFNNQNRNQNILTYDFEFNCIIEKQNNLQIPQESIPIDKQYFKQGFVSLLDDEQYQELFQIKGIKGNFQYQIVQSQIEVGLATLTNTQEGYEWSTKKEMINQKMKNNTIANKWGFEIIKTETQFVNNEQKILKGKVSSEQN</sequence>